<dbReference type="EMBL" id="JAEPRD010000003">
    <property type="protein sequence ID" value="KAG2213414.1"/>
    <property type="molecule type" value="Genomic_DNA"/>
</dbReference>
<gene>
    <name evidence="1" type="ORF">INT47_009087</name>
</gene>
<name>A0A8H7VG92_9FUNG</name>
<organism evidence="1 2">
    <name type="scientific">Mucor saturninus</name>
    <dbReference type="NCBI Taxonomy" id="64648"/>
    <lineage>
        <taxon>Eukaryota</taxon>
        <taxon>Fungi</taxon>
        <taxon>Fungi incertae sedis</taxon>
        <taxon>Mucoromycota</taxon>
        <taxon>Mucoromycotina</taxon>
        <taxon>Mucoromycetes</taxon>
        <taxon>Mucorales</taxon>
        <taxon>Mucorineae</taxon>
        <taxon>Mucoraceae</taxon>
        <taxon>Mucor</taxon>
    </lineage>
</organism>
<keyword evidence="2" id="KW-1185">Reference proteome</keyword>
<dbReference type="AlphaFoldDB" id="A0A8H7VG92"/>
<sequence>MIFITGELCKNTAIDFSYLTFFDEETQNVLQKYELAPTTAPSFDDPLKNFKFDSKHHLEHALVIIDQFQTTNVKERRLKKIYSFILDMHLYNNKKFKKNKVKAYSEADYIVKFWGYIFESFFVETNFDTFWGDTLNEVCKKEGLQLKLDFRLGIFSLGSSYDTATGEFAKKATTTKQFGDKLKPIIATKGVINSVVKDCNLSSFEKIAKLKFPVIHVMGFDN</sequence>
<dbReference type="OrthoDB" id="2211768at2759"/>
<proteinExistence type="predicted"/>
<accession>A0A8H7VG92</accession>
<evidence type="ECO:0000313" key="2">
    <source>
        <dbReference type="Proteomes" id="UP000603453"/>
    </source>
</evidence>
<reference evidence="1" key="1">
    <citation type="submission" date="2020-12" db="EMBL/GenBank/DDBJ databases">
        <title>Metabolic potential, ecology and presence of endohyphal bacteria is reflected in genomic diversity of Mucoromycotina.</title>
        <authorList>
            <person name="Muszewska A."/>
            <person name="Okrasinska A."/>
            <person name="Steczkiewicz K."/>
            <person name="Drgas O."/>
            <person name="Orlowska M."/>
            <person name="Perlinska-Lenart U."/>
            <person name="Aleksandrzak-Piekarczyk T."/>
            <person name="Szatraj K."/>
            <person name="Zielenkiewicz U."/>
            <person name="Pilsyk S."/>
            <person name="Malc E."/>
            <person name="Mieczkowski P."/>
            <person name="Kruszewska J.S."/>
            <person name="Biernat P."/>
            <person name="Pawlowska J."/>
        </authorList>
    </citation>
    <scope>NUCLEOTIDE SEQUENCE</scope>
    <source>
        <strain evidence="1">WA0000017839</strain>
    </source>
</reference>
<dbReference type="Proteomes" id="UP000603453">
    <property type="component" value="Unassembled WGS sequence"/>
</dbReference>
<comment type="caution">
    <text evidence="1">The sequence shown here is derived from an EMBL/GenBank/DDBJ whole genome shotgun (WGS) entry which is preliminary data.</text>
</comment>
<protein>
    <submittedName>
        <fullName evidence="1">Uncharacterized protein</fullName>
    </submittedName>
</protein>
<evidence type="ECO:0000313" key="1">
    <source>
        <dbReference type="EMBL" id="KAG2213414.1"/>
    </source>
</evidence>